<dbReference type="AlphaFoldDB" id="A0A8K0HNU1"/>
<comment type="caution">
    <text evidence="1">The sequence shown here is derived from an EMBL/GenBank/DDBJ whole genome shotgun (WGS) entry which is preliminary data.</text>
</comment>
<organism evidence="1 2">
    <name type="scientific">Rhamnella rubrinervis</name>
    <dbReference type="NCBI Taxonomy" id="2594499"/>
    <lineage>
        <taxon>Eukaryota</taxon>
        <taxon>Viridiplantae</taxon>
        <taxon>Streptophyta</taxon>
        <taxon>Embryophyta</taxon>
        <taxon>Tracheophyta</taxon>
        <taxon>Spermatophyta</taxon>
        <taxon>Magnoliopsida</taxon>
        <taxon>eudicotyledons</taxon>
        <taxon>Gunneridae</taxon>
        <taxon>Pentapetalae</taxon>
        <taxon>rosids</taxon>
        <taxon>fabids</taxon>
        <taxon>Rosales</taxon>
        <taxon>Rhamnaceae</taxon>
        <taxon>rhamnoid group</taxon>
        <taxon>Rhamneae</taxon>
        <taxon>Rhamnella</taxon>
    </lineage>
</organism>
<dbReference type="Proteomes" id="UP000796880">
    <property type="component" value="Unassembled WGS sequence"/>
</dbReference>
<accession>A0A8K0HNU1</accession>
<sequence length="67" mass="7616">MEVNEKCDVYSFRVVTLKVIMATVKCLKQLVHSPNSSFSIRRLARFSTPKALTVTCQDSNCKLLPRI</sequence>
<name>A0A8K0HNU1_9ROSA</name>
<gene>
    <name evidence="1" type="ORF">FNV43_RR00255</name>
</gene>
<evidence type="ECO:0000313" key="1">
    <source>
        <dbReference type="EMBL" id="KAF3455619.1"/>
    </source>
</evidence>
<dbReference type="EMBL" id="VOIH02000001">
    <property type="protein sequence ID" value="KAF3455619.1"/>
    <property type="molecule type" value="Genomic_DNA"/>
</dbReference>
<proteinExistence type="predicted"/>
<keyword evidence="2" id="KW-1185">Reference proteome</keyword>
<evidence type="ECO:0000313" key="2">
    <source>
        <dbReference type="Proteomes" id="UP000796880"/>
    </source>
</evidence>
<dbReference type="OrthoDB" id="676979at2759"/>
<protein>
    <submittedName>
        <fullName evidence="1">Uncharacterized protein</fullName>
    </submittedName>
</protein>
<reference evidence="1" key="1">
    <citation type="submission" date="2020-03" db="EMBL/GenBank/DDBJ databases">
        <title>A high-quality chromosome-level genome assembly of a woody plant with both climbing and erect habits, Rhamnella rubrinervis.</title>
        <authorList>
            <person name="Lu Z."/>
            <person name="Yang Y."/>
            <person name="Zhu X."/>
            <person name="Sun Y."/>
        </authorList>
    </citation>
    <scope>NUCLEOTIDE SEQUENCE</scope>
    <source>
        <strain evidence="1">BYM</strain>
        <tissue evidence="1">Leaf</tissue>
    </source>
</reference>